<name>A0A168ITX9_CORDF</name>
<evidence type="ECO:0000313" key="8">
    <source>
        <dbReference type="Proteomes" id="UP000076881"/>
    </source>
</evidence>
<keyword evidence="5 6" id="KW-0472">Membrane</keyword>
<evidence type="ECO:0000256" key="4">
    <source>
        <dbReference type="ARBA" id="ARBA00022989"/>
    </source>
</evidence>
<reference evidence="7 8" key="1">
    <citation type="journal article" date="2016" name="Genome Biol. Evol.">
        <title>Divergent and convergent evolution of fungal pathogenicity.</title>
        <authorList>
            <person name="Shang Y."/>
            <person name="Xiao G."/>
            <person name="Zheng P."/>
            <person name="Cen K."/>
            <person name="Zhan S."/>
            <person name="Wang C."/>
        </authorList>
    </citation>
    <scope>NUCLEOTIDE SEQUENCE [LARGE SCALE GENOMIC DNA]</scope>
    <source>
        <strain evidence="7 8">RCEF 1005</strain>
    </source>
</reference>
<evidence type="ECO:0000256" key="5">
    <source>
        <dbReference type="ARBA" id="ARBA00023136"/>
    </source>
</evidence>
<dbReference type="Pfam" id="PF01184">
    <property type="entry name" value="Gpr1_Fun34_YaaH"/>
    <property type="match status" value="1"/>
</dbReference>
<protein>
    <submittedName>
        <fullName evidence="7">GPR1/FUN34/yaaH</fullName>
    </submittedName>
</protein>
<comment type="similarity">
    <text evidence="2">Belongs to the acetate uptake transporter (AceTr) (TC 2.A.96) family.</text>
</comment>
<dbReference type="GO" id="GO:0005886">
    <property type="term" value="C:plasma membrane"/>
    <property type="evidence" value="ECO:0007669"/>
    <property type="project" value="TreeGrafter"/>
</dbReference>
<dbReference type="STRING" id="1081108.A0A168ITX9"/>
<dbReference type="PANTHER" id="PTHR31123:SF1">
    <property type="entry name" value="ACCUMULATION OF DYADS PROTEIN 2-RELATED"/>
    <property type="match status" value="1"/>
</dbReference>
<dbReference type="InterPro" id="IPR051633">
    <property type="entry name" value="AceTr"/>
</dbReference>
<dbReference type="AlphaFoldDB" id="A0A168ITX9"/>
<evidence type="ECO:0000256" key="2">
    <source>
        <dbReference type="ARBA" id="ARBA00005587"/>
    </source>
</evidence>
<comment type="caution">
    <text evidence="7">The sequence shown here is derived from an EMBL/GenBank/DDBJ whole genome shotgun (WGS) entry which is preliminary data.</text>
</comment>
<keyword evidence="8" id="KW-1185">Reference proteome</keyword>
<organism evidence="7 8">
    <name type="scientific">Akanthomyces lecanii RCEF 1005</name>
    <dbReference type="NCBI Taxonomy" id="1081108"/>
    <lineage>
        <taxon>Eukaryota</taxon>
        <taxon>Fungi</taxon>
        <taxon>Dikarya</taxon>
        <taxon>Ascomycota</taxon>
        <taxon>Pezizomycotina</taxon>
        <taxon>Sordariomycetes</taxon>
        <taxon>Hypocreomycetidae</taxon>
        <taxon>Hypocreales</taxon>
        <taxon>Cordycipitaceae</taxon>
        <taxon>Akanthomyces</taxon>
        <taxon>Cordyceps confragosa</taxon>
    </lineage>
</organism>
<dbReference type="EMBL" id="AZHF01000002">
    <property type="protein sequence ID" value="OAA79654.1"/>
    <property type="molecule type" value="Genomic_DNA"/>
</dbReference>
<dbReference type="Proteomes" id="UP000076881">
    <property type="component" value="Unassembled WGS sequence"/>
</dbReference>
<keyword evidence="4 6" id="KW-1133">Transmembrane helix</keyword>
<gene>
    <name evidence="7" type="ORF">LEL_03140</name>
</gene>
<dbReference type="PANTHER" id="PTHR31123">
    <property type="entry name" value="ACCUMULATION OF DYADS PROTEIN 2-RELATED"/>
    <property type="match status" value="1"/>
</dbReference>
<sequence>MEFVAGNTFGAAVFPSYGAFNLSYAMIYIPGTGIPTSYTDKETGEPNGQFMQALAMYVWAWFILTIIFTVSAMRSSWILSKNIPGSTLL</sequence>
<dbReference type="GO" id="GO:0015123">
    <property type="term" value="F:acetate transmembrane transporter activity"/>
    <property type="evidence" value="ECO:0007669"/>
    <property type="project" value="TreeGrafter"/>
</dbReference>
<dbReference type="InterPro" id="IPR000791">
    <property type="entry name" value="Gpr1/Fun34/SatP-like"/>
</dbReference>
<feature type="transmembrane region" description="Helical" evidence="6">
    <location>
        <begin position="54"/>
        <end position="73"/>
    </location>
</feature>
<evidence type="ECO:0000313" key="7">
    <source>
        <dbReference type="EMBL" id="OAA79654.1"/>
    </source>
</evidence>
<dbReference type="OrthoDB" id="3648309at2759"/>
<evidence type="ECO:0000256" key="1">
    <source>
        <dbReference type="ARBA" id="ARBA00004141"/>
    </source>
</evidence>
<proteinExistence type="inferred from homology"/>
<accession>A0A168ITX9</accession>
<comment type="subcellular location">
    <subcellularLocation>
        <location evidence="1">Membrane</location>
        <topology evidence="1">Multi-pass membrane protein</topology>
    </subcellularLocation>
</comment>
<keyword evidence="3 6" id="KW-0812">Transmembrane</keyword>
<evidence type="ECO:0000256" key="6">
    <source>
        <dbReference type="SAM" id="Phobius"/>
    </source>
</evidence>
<evidence type="ECO:0000256" key="3">
    <source>
        <dbReference type="ARBA" id="ARBA00022692"/>
    </source>
</evidence>